<sequence>MRLHRLIAILLLLESRGKMKANELSIALETSVRSIYRDIDVLAESGIPLVSTTGPNGGISLMEGYTVNLRRLQGEEVVQLFLTGMGMPAGGSGETSLLLKSALLKLEASLPAPYQEDIRTAQRRFLFDDTPWWSGQVAVPYLETLRTAVWRGRKITADYLKVNGESSLRKLQPYGLIVKQGEWYLAAYCERAGGVRTFKCERFTAVTLLDETYAIPEQFSLQAYWQQAEQAFVQTSRAREFYPVDIRTRVNNEQILQGLEVMNTESDGEAVLVTVNMYDYSSACARVLPLLVHAEIVGPPELREYVSNQVRMWDKMYNCF</sequence>
<dbReference type="InterPro" id="IPR026881">
    <property type="entry name" value="WYL_dom"/>
</dbReference>
<accession>A0ABW5FH10</accession>
<dbReference type="InterPro" id="IPR051534">
    <property type="entry name" value="CBASS_pafABC_assoc_protein"/>
</dbReference>
<dbReference type="Gene3D" id="1.10.10.10">
    <property type="entry name" value="Winged helix-like DNA-binding domain superfamily/Winged helix DNA-binding domain"/>
    <property type="match status" value="1"/>
</dbReference>
<dbReference type="RefSeq" id="WP_209989881.1">
    <property type="nucleotide sequence ID" value="NZ_JBHSVQ010000001.1"/>
</dbReference>
<proteinExistence type="predicted"/>
<dbReference type="InterPro" id="IPR013196">
    <property type="entry name" value="HTH_11"/>
</dbReference>
<evidence type="ECO:0000313" key="4">
    <source>
        <dbReference type="Proteomes" id="UP001597448"/>
    </source>
</evidence>
<dbReference type="Proteomes" id="UP001597448">
    <property type="component" value="Unassembled WGS sequence"/>
</dbReference>
<evidence type="ECO:0000313" key="3">
    <source>
        <dbReference type="EMBL" id="MFD2412987.1"/>
    </source>
</evidence>
<name>A0ABW5FH10_9BACL</name>
<gene>
    <name evidence="3" type="ORF">ACFSX3_24190</name>
</gene>
<reference evidence="4" key="1">
    <citation type="journal article" date="2019" name="Int. J. Syst. Evol. Microbiol.">
        <title>The Global Catalogue of Microorganisms (GCM) 10K type strain sequencing project: providing services to taxonomists for standard genome sequencing and annotation.</title>
        <authorList>
            <consortium name="The Broad Institute Genomics Platform"/>
            <consortium name="The Broad Institute Genome Sequencing Center for Infectious Disease"/>
            <person name="Wu L."/>
            <person name="Ma J."/>
        </authorList>
    </citation>
    <scope>NUCLEOTIDE SEQUENCE [LARGE SCALE GENOMIC DNA]</scope>
    <source>
        <strain evidence="4">CCM 8725</strain>
    </source>
</reference>
<keyword evidence="4" id="KW-1185">Reference proteome</keyword>
<dbReference type="InterPro" id="IPR036388">
    <property type="entry name" value="WH-like_DNA-bd_sf"/>
</dbReference>
<evidence type="ECO:0000259" key="2">
    <source>
        <dbReference type="Pfam" id="PF13280"/>
    </source>
</evidence>
<organism evidence="3 4">
    <name type="scientific">Paenibacillus rhizoplanae</name>
    <dbReference type="NCBI Taxonomy" id="1917181"/>
    <lineage>
        <taxon>Bacteria</taxon>
        <taxon>Bacillati</taxon>
        <taxon>Bacillota</taxon>
        <taxon>Bacilli</taxon>
        <taxon>Bacillales</taxon>
        <taxon>Paenibacillaceae</taxon>
        <taxon>Paenibacillus</taxon>
    </lineage>
</organism>
<dbReference type="Pfam" id="PF08279">
    <property type="entry name" value="HTH_11"/>
    <property type="match status" value="1"/>
</dbReference>
<protein>
    <submittedName>
        <fullName evidence="3">Helix-turn-helix transcriptional regulator</fullName>
    </submittedName>
</protein>
<dbReference type="PANTHER" id="PTHR34580">
    <property type="match status" value="1"/>
</dbReference>
<dbReference type="PANTHER" id="PTHR34580:SF1">
    <property type="entry name" value="PROTEIN PAFC"/>
    <property type="match status" value="1"/>
</dbReference>
<dbReference type="Pfam" id="PF13280">
    <property type="entry name" value="WYL"/>
    <property type="match status" value="1"/>
</dbReference>
<dbReference type="PROSITE" id="PS52050">
    <property type="entry name" value="WYL"/>
    <property type="match status" value="1"/>
</dbReference>
<dbReference type="EMBL" id="JBHUKY010000054">
    <property type="protein sequence ID" value="MFD2412987.1"/>
    <property type="molecule type" value="Genomic_DNA"/>
</dbReference>
<dbReference type="InterPro" id="IPR036390">
    <property type="entry name" value="WH_DNA-bd_sf"/>
</dbReference>
<feature type="domain" description="Helix-turn-helix type 11" evidence="1">
    <location>
        <begin position="5"/>
        <end position="57"/>
    </location>
</feature>
<feature type="domain" description="WYL" evidence="2">
    <location>
        <begin position="141"/>
        <end position="207"/>
    </location>
</feature>
<evidence type="ECO:0000259" key="1">
    <source>
        <dbReference type="Pfam" id="PF08279"/>
    </source>
</evidence>
<comment type="caution">
    <text evidence="3">The sequence shown here is derived from an EMBL/GenBank/DDBJ whole genome shotgun (WGS) entry which is preliminary data.</text>
</comment>
<dbReference type="SUPFAM" id="SSF46785">
    <property type="entry name" value="Winged helix' DNA-binding domain"/>
    <property type="match status" value="1"/>
</dbReference>